<comment type="caution">
    <text evidence="1">The sequence shown here is derived from an EMBL/GenBank/DDBJ whole genome shotgun (WGS) entry which is preliminary data.</text>
</comment>
<organism evidence="1 2">
    <name type="scientific">Caryophanon tenue</name>
    <dbReference type="NCBI Taxonomy" id="33978"/>
    <lineage>
        <taxon>Bacteria</taxon>
        <taxon>Bacillati</taxon>
        <taxon>Bacillota</taxon>
        <taxon>Bacilli</taxon>
        <taxon>Bacillales</taxon>
        <taxon>Caryophanaceae</taxon>
        <taxon>Caryophanon</taxon>
    </lineage>
</organism>
<accession>A0A1C0YBQ5</accession>
<protein>
    <submittedName>
        <fullName evidence="1">Competence protein ComFB</fullName>
    </submittedName>
</protein>
<dbReference type="OrthoDB" id="5616024at2"/>
<proteinExistence type="predicted"/>
<evidence type="ECO:0000313" key="2">
    <source>
        <dbReference type="Proteomes" id="UP000093199"/>
    </source>
</evidence>
<evidence type="ECO:0000313" key="1">
    <source>
        <dbReference type="EMBL" id="OCS84559.1"/>
    </source>
</evidence>
<dbReference type="Pfam" id="PF10719">
    <property type="entry name" value="ComFB"/>
    <property type="match status" value="1"/>
</dbReference>
<dbReference type="EMBL" id="MASJ01000024">
    <property type="protein sequence ID" value="OCS84559.1"/>
    <property type="molecule type" value="Genomic_DNA"/>
</dbReference>
<dbReference type="InterPro" id="IPR019657">
    <property type="entry name" value="ComFB"/>
</dbReference>
<reference evidence="1 2" key="1">
    <citation type="submission" date="2016-07" db="EMBL/GenBank/DDBJ databases">
        <title>Caryophanon tenue genome sequencing.</title>
        <authorList>
            <person name="Verma A."/>
            <person name="Pal Y."/>
            <person name="Krishnamurthi S."/>
        </authorList>
    </citation>
    <scope>NUCLEOTIDE SEQUENCE [LARGE SCALE GENOMIC DNA]</scope>
    <source>
        <strain evidence="1 2">DSM 14152</strain>
    </source>
</reference>
<name>A0A1C0YBQ5_9BACL</name>
<keyword evidence="2" id="KW-1185">Reference proteome</keyword>
<gene>
    <name evidence="1" type="ORF">A6M13_15140</name>
</gene>
<dbReference type="AlphaFoldDB" id="A0A1C0YBQ5"/>
<dbReference type="Proteomes" id="UP000093199">
    <property type="component" value="Unassembled WGS sequence"/>
</dbReference>
<dbReference type="STRING" id="33978.A6M13_15140"/>
<sequence>MEKNDVILVNVTEEIVRGLVGFMLRGPEYQAFCNCYICETDVIALTLNALPAKYVSNPRMRDAAFKELNTPANIDMINREIIHAIYIVARQPKHTTV</sequence>